<proteinExistence type="predicted"/>
<evidence type="ECO:0000313" key="2">
    <source>
        <dbReference type="Proteomes" id="UP001283341"/>
    </source>
</evidence>
<evidence type="ECO:0000313" key="1">
    <source>
        <dbReference type="EMBL" id="KAK3331433.1"/>
    </source>
</evidence>
<dbReference type="AlphaFoldDB" id="A0AAE0IUC1"/>
<dbReference type="Proteomes" id="UP001283341">
    <property type="component" value="Unassembled WGS sequence"/>
</dbReference>
<organism evidence="1 2">
    <name type="scientific">Apodospora peruviana</name>
    <dbReference type="NCBI Taxonomy" id="516989"/>
    <lineage>
        <taxon>Eukaryota</taxon>
        <taxon>Fungi</taxon>
        <taxon>Dikarya</taxon>
        <taxon>Ascomycota</taxon>
        <taxon>Pezizomycotina</taxon>
        <taxon>Sordariomycetes</taxon>
        <taxon>Sordariomycetidae</taxon>
        <taxon>Sordariales</taxon>
        <taxon>Lasiosphaeriaceae</taxon>
        <taxon>Apodospora</taxon>
    </lineage>
</organism>
<name>A0AAE0IUC1_9PEZI</name>
<dbReference type="EMBL" id="JAUEDM010000001">
    <property type="protein sequence ID" value="KAK3331433.1"/>
    <property type="molecule type" value="Genomic_DNA"/>
</dbReference>
<reference evidence="1" key="2">
    <citation type="submission" date="2023-06" db="EMBL/GenBank/DDBJ databases">
        <authorList>
            <consortium name="Lawrence Berkeley National Laboratory"/>
            <person name="Haridas S."/>
            <person name="Hensen N."/>
            <person name="Bonometti L."/>
            <person name="Westerberg I."/>
            <person name="Brannstrom I.O."/>
            <person name="Guillou S."/>
            <person name="Cros-Aarteil S."/>
            <person name="Calhoun S."/>
            <person name="Kuo A."/>
            <person name="Mondo S."/>
            <person name="Pangilinan J."/>
            <person name="Riley R."/>
            <person name="Labutti K."/>
            <person name="Andreopoulos B."/>
            <person name="Lipzen A."/>
            <person name="Chen C."/>
            <person name="Yanf M."/>
            <person name="Daum C."/>
            <person name="Ng V."/>
            <person name="Clum A."/>
            <person name="Steindorff A."/>
            <person name="Ohm R."/>
            <person name="Martin F."/>
            <person name="Silar P."/>
            <person name="Natvig D."/>
            <person name="Lalanne C."/>
            <person name="Gautier V."/>
            <person name="Ament-Velasquez S.L."/>
            <person name="Kruys A."/>
            <person name="Hutchinson M.I."/>
            <person name="Powell A.J."/>
            <person name="Barry K."/>
            <person name="Miller A.N."/>
            <person name="Grigoriev I.V."/>
            <person name="Debuchy R."/>
            <person name="Gladieux P."/>
            <person name="Thoren M.H."/>
            <person name="Johannesson H."/>
        </authorList>
    </citation>
    <scope>NUCLEOTIDE SEQUENCE</scope>
    <source>
        <strain evidence="1">CBS 118394</strain>
    </source>
</reference>
<keyword evidence="2" id="KW-1185">Reference proteome</keyword>
<protein>
    <submittedName>
        <fullName evidence="1">Uncharacterized protein</fullName>
    </submittedName>
</protein>
<sequence length="205" mass="22907">MDRRTGIIEEEFSSRGLRIANDKLPAISGVAREFGRRLEGLAEQLGRREAYVTGTWMGDILSALRGRPPTAHRRGHGHWAVAYPEGGDAFGRVTSASLAVRGFLGRGVAEGGNYKYYHCLKSGRRLGHGLFNDEHVSGRTTGWDTWYMLLWATPTQCFVLLLKESDALGTYRRVGVSVGVDEYSTFLTNEWLVQIYGEPRRLTLV</sequence>
<reference evidence="1" key="1">
    <citation type="journal article" date="2023" name="Mol. Phylogenet. Evol.">
        <title>Genome-scale phylogeny and comparative genomics of the fungal order Sordariales.</title>
        <authorList>
            <person name="Hensen N."/>
            <person name="Bonometti L."/>
            <person name="Westerberg I."/>
            <person name="Brannstrom I.O."/>
            <person name="Guillou S."/>
            <person name="Cros-Aarteil S."/>
            <person name="Calhoun S."/>
            <person name="Haridas S."/>
            <person name="Kuo A."/>
            <person name="Mondo S."/>
            <person name="Pangilinan J."/>
            <person name="Riley R."/>
            <person name="LaButti K."/>
            <person name="Andreopoulos B."/>
            <person name="Lipzen A."/>
            <person name="Chen C."/>
            <person name="Yan M."/>
            <person name="Daum C."/>
            <person name="Ng V."/>
            <person name="Clum A."/>
            <person name="Steindorff A."/>
            <person name="Ohm R.A."/>
            <person name="Martin F."/>
            <person name="Silar P."/>
            <person name="Natvig D.O."/>
            <person name="Lalanne C."/>
            <person name="Gautier V."/>
            <person name="Ament-Velasquez S.L."/>
            <person name="Kruys A."/>
            <person name="Hutchinson M.I."/>
            <person name="Powell A.J."/>
            <person name="Barry K."/>
            <person name="Miller A.N."/>
            <person name="Grigoriev I.V."/>
            <person name="Debuchy R."/>
            <person name="Gladieux P."/>
            <person name="Hiltunen Thoren M."/>
            <person name="Johannesson H."/>
        </authorList>
    </citation>
    <scope>NUCLEOTIDE SEQUENCE</scope>
    <source>
        <strain evidence="1">CBS 118394</strain>
    </source>
</reference>
<accession>A0AAE0IUC1</accession>
<comment type="caution">
    <text evidence="1">The sequence shown here is derived from an EMBL/GenBank/DDBJ whole genome shotgun (WGS) entry which is preliminary data.</text>
</comment>
<gene>
    <name evidence="1" type="ORF">B0H66DRAFT_598914</name>
</gene>